<evidence type="ECO:0000256" key="6">
    <source>
        <dbReference type="SAM" id="MobiDB-lite"/>
    </source>
</evidence>
<feature type="region of interest" description="Disordered" evidence="6">
    <location>
        <begin position="320"/>
        <end position="340"/>
    </location>
</feature>
<dbReference type="InterPro" id="IPR052337">
    <property type="entry name" value="SAT4-like"/>
</dbReference>
<dbReference type="PANTHER" id="PTHR33048:SF47">
    <property type="entry name" value="INTEGRAL MEMBRANE PROTEIN-RELATED"/>
    <property type="match status" value="1"/>
</dbReference>
<feature type="transmembrane region" description="Helical" evidence="7">
    <location>
        <begin position="108"/>
        <end position="131"/>
    </location>
</feature>
<evidence type="ECO:0000256" key="1">
    <source>
        <dbReference type="ARBA" id="ARBA00004141"/>
    </source>
</evidence>
<dbReference type="InterPro" id="IPR049326">
    <property type="entry name" value="Rhodopsin_dom_fungi"/>
</dbReference>
<protein>
    <recommendedName>
        <fullName evidence="8">Rhodopsin domain-containing protein</fullName>
    </recommendedName>
</protein>
<proteinExistence type="inferred from homology"/>
<evidence type="ECO:0000256" key="5">
    <source>
        <dbReference type="ARBA" id="ARBA00038359"/>
    </source>
</evidence>
<feature type="domain" description="Rhodopsin" evidence="8">
    <location>
        <begin position="47"/>
        <end position="293"/>
    </location>
</feature>
<feature type="transmembrane region" description="Helical" evidence="7">
    <location>
        <begin position="143"/>
        <end position="166"/>
    </location>
</feature>
<keyword evidence="3 7" id="KW-1133">Transmembrane helix</keyword>
<accession>A0AAE8N8E9</accession>
<dbReference type="Proteomes" id="UP001187682">
    <property type="component" value="Unassembled WGS sequence"/>
</dbReference>
<evidence type="ECO:0000256" key="2">
    <source>
        <dbReference type="ARBA" id="ARBA00022692"/>
    </source>
</evidence>
<comment type="subcellular location">
    <subcellularLocation>
        <location evidence="1">Membrane</location>
        <topology evidence="1">Multi-pass membrane protein</topology>
    </subcellularLocation>
</comment>
<dbReference type="GO" id="GO:0016020">
    <property type="term" value="C:membrane"/>
    <property type="evidence" value="ECO:0007669"/>
    <property type="project" value="UniProtKB-SubCell"/>
</dbReference>
<comment type="similarity">
    <text evidence="5">Belongs to the SAT4 family.</text>
</comment>
<organism evidence="9 10">
    <name type="scientific">Cephalotrichum gorgonifer</name>
    <dbReference type="NCBI Taxonomy" id="2041049"/>
    <lineage>
        <taxon>Eukaryota</taxon>
        <taxon>Fungi</taxon>
        <taxon>Dikarya</taxon>
        <taxon>Ascomycota</taxon>
        <taxon>Pezizomycotina</taxon>
        <taxon>Sordariomycetes</taxon>
        <taxon>Hypocreomycetidae</taxon>
        <taxon>Microascales</taxon>
        <taxon>Microascaceae</taxon>
        <taxon>Cephalotrichum</taxon>
    </lineage>
</organism>
<keyword evidence="2 7" id="KW-0812">Transmembrane</keyword>
<evidence type="ECO:0000313" key="10">
    <source>
        <dbReference type="Proteomes" id="UP001187682"/>
    </source>
</evidence>
<name>A0AAE8N8E9_9PEZI</name>
<evidence type="ECO:0000259" key="8">
    <source>
        <dbReference type="Pfam" id="PF20684"/>
    </source>
</evidence>
<feature type="transmembrane region" description="Helical" evidence="7">
    <location>
        <begin position="63"/>
        <end position="83"/>
    </location>
</feature>
<feature type="transmembrane region" description="Helical" evidence="7">
    <location>
        <begin position="265"/>
        <end position="288"/>
    </location>
</feature>
<gene>
    <name evidence="9" type="ORF">DNG_09591</name>
</gene>
<evidence type="ECO:0000256" key="3">
    <source>
        <dbReference type="ARBA" id="ARBA00022989"/>
    </source>
</evidence>
<dbReference type="PANTHER" id="PTHR33048">
    <property type="entry name" value="PTH11-LIKE INTEGRAL MEMBRANE PROTEIN (AFU_ORTHOLOGUE AFUA_5G11245)"/>
    <property type="match status" value="1"/>
</dbReference>
<dbReference type="Pfam" id="PF20684">
    <property type="entry name" value="Fung_rhodopsin"/>
    <property type="match status" value="1"/>
</dbReference>
<evidence type="ECO:0000313" key="9">
    <source>
        <dbReference type="EMBL" id="SPO06897.1"/>
    </source>
</evidence>
<evidence type="ECO:0000256" key="4">
    <source>
        <dbReference type="ARBA" id="ARBA00023136"/>
    </source>
</evidence>
<comment type="caution">
    <text evidence="9">The sequence shown here is derived from an EMBL/GenBank/DDBJ whole genome shotgun (WGS) entry which is preliminary data.</text>
</comment>
<feature type="transmembrane region" description="Helical" evidence="7">
    <location>
        <begin position="223"/>
        <end position="245"/>
    </location>
</feature>
<keyword evidence="4 7" id="KW-0472">Membrane</keyword>
<dbReference type="EMBL" id="ONZQ02000017">
    <property type="protein sequence ID" value="SPO06897.1"/>
    <property type="molecule type" value="Genomic_DNA"/>
</dbReference>
<sequence length="399" mass="44645">MEAAEIIARSWAPGTDFPPPREINWMYHAGLAIICTLWTLSLSIVCLRIWGRWTAKQLGLDDALIVASVVANTVWFYSLVMYVKTKYVGIHYYDVPELSLKQQSTSKLYEWLIILLYHPVLGFVKASVLAFDRKFTGSNRAILYTVYALQAINAGSMISVFSVTLFQCKPISLNWQPGYKRSCINNLAFNYAYNGIVIATDIAVLAVPFWAFMGLQMRRRVKVALIGVFALGLIVTVVSCVRLILLVDWFRKFYAGTGGPDIYYTLGWTVSAIECNLAIIAASFPALWPLVRKCVPGYFSTASPSSYQYGKNNSHLSGNRAKAFRSSTHPSRGATRIDDDLDDDTFMMKTVKASAQSDYRSTTPTGSQDGIIDYKSGIVRTTNIDVNYEVESQDRSGYR</sequence>
<reference evidence="9" key="1">
    <citation type="submission" date="2018-03" db="EMBL/GenBank/DDBJ databases">
        <authorList>
            <person name="Guldener U."/>
        </authorList>
    </citation>
    <scope>NUCLEOTIDE SEQUENCE</scope>
</reference>
<feature type="transmembrane region" description="Helical" evidence="7">
    <location>
        <begin position="25"/>
        <end position="51"/>
    </location>
</feature>
<evidence type="ECO:0000256" key="7">
    <source>
        <dbReference type="SAM" id="Phobius"/>
    </source>
</evidence>
<feature type="transmembrane region" description="Helical" evidence="7">
    <location>
        <begin position="191"/>
        <end position="211"/>
    </location>
</feature>
<dbReference type="AlphaFoldDB" id="A0AAE8N8E9"/>
<keyword evidence="10" id="KW-1185">Reference proteome</keyword>